<evidence type="ECO:0008006" key="8">
    <source>
        <dbReference type="Google" id="ProtNLM"/>
    </source>
</evidence>
<dbReference type="EMBL" id="KB296399">
    <property type="protein sequence ID" value="ELU11812.1"/>
    <property type="molecule type" value="Genomic_DNA"/>
</dbReference>
<evidence type="ECO:0000313" key="6">
    <source>
        <dbReference type="EnsemblMetazoa" id="CapteP127565"/>
    </source>
</evidence>
<reference evidence="7" key="1">
    <citation type="submission" date="2012-12" db="EMBL/GenBank/DDBJ databases">
        <authorList>
            <person name="Hellsten U."/>
            <person name="Grimwood J."/>
            <person name="Chapman J.A."/>
            <person name="Shapiro H."/>
            <person name="Aerts A."/>
            <person name="Otillar R.P."/>
            <person name="Terry A.Y."/>
            <person name="Boore J.L."/>
            <person name="Simakov O."/>
            <person name="Marletaz F."/>
            <person name="Cho S.-J."/>
            <person name="Edsinger-Gonzales E."/>
            <person name="Havlak P."/>
            <person name="Kuo D.-H."/>
            <person name="Larsson T."/>
            <person name="Lv J."/>
            <person name="Arendt D."/>
            <person name="Savage R."/>
            <person name="Osoegawa K."/>
            <person name="de Jong P."/>
            <person name="Lindberg D.R."/>
            <person name="Seaver E.C."/>
            <person name="Weisblat D.A."/>
            <person name="Putnam N.H."/>
            <person name="Grigoriev I.V."/>
            <person name="Rokhsar D.S."/>
        </authorList>
    </citation>
    <scope>NUCLEOTIDE SEQUENCE</scope>
    <source>
        <strain evidence="7">I ESC-2004</strain>
    </source>
</reference>
<dbReference type="PANTHER" id="PTHR23080">
    <property type="entry name" value="THAP DOMAIN PROTEIN"/>
    <property type="match status" value="1"/>
</dbReference>
<reference evidence="5 7" key="2">
    <citation type="journal article" date="2013" name="Nature">
        <title>Insights into bilaterian evolution from three spiralian genomes.</title>
        <authorList>
            <person name="Simakov O."/>
            <person name="Marletaz F."/>
            <person name="Cho S.J."/>
            <person name="Edsinger-Gonzales E."/>
            <person name="Havlak P."/>
            <person name="Hellsten U."/>
            <person name="Kuo D.H."/>
            <person name="Larsson T."/>
            <person name="Lv J."/>
            <person name="Arendt D."/>
            <person name="Savage R."/>
            <person name="Osoegawa K."/>
            <person name="de Jong P."/>
            <person name="Grimwood J."/>
            <person name="Chapman J.A."/>
            <person name="Shapiro H."/>
            <person name="Aerts A."/>
            <person name="Otillar R.P."/>
            <person name="Terry A.Y."/>
            <person name="Boore J.L."/>
            <person name="Grigoriev I.V."/>
            <person name="Lindberg D.R."/>
            <person name="Seaver E.C."/>
            <person name="Weisblat D.A."/>
            <person name="Putnam N.H."/>
            <person name="Rokhsar D.S."/>
        </authorList>
    </citation>
    <scope>NUCLEOTIDE SEQUENCE</scope>
    <source>
        <strain evidence="5 7">I ESC-2004</strain>
    </source>
</reference>
<feature type="domain" description="DDE Tnp4" evidence="3">
    <location>
        <begin position="97"/>
        <end position="256"/>
    </location>
</feature>
<reference evidence="6" key="3">
    <citation type="submission" date="2015-06" db="UniProtKB">
        <authorList>
            <consortium name="EnsemblMetazoa"/>
        </authorList>
    </citation>
    <scope>IDENTIFICATION</scope>
</reference>
<evidence type="ECO:0000256" key="2">
    <source>
        <dbReference type="ARBA" id="ARBA00022723"/>
    </source>
</evidence>
<evidence type="ECO:0000313" key="7">
    <source>
        <dbReference type="Proteomes" id="UP000014760"/>
    </source>
</evidence>
<dbReference type="InterPro" id="IPR027806">
    <property type="entry name" value="HARBI1_dom"/>
</dbReference>
<dbReference type="AlphaFoldDB" id="R7UZX6"/>
<protein>
    <recommendedName>
        <fullName evidence="8">DDE Tnp4 domain-containing protein</fullName>
    </recommendedName>
</protein>
<keyword evidence="2" id="KW-0479">Metal-binding</keyword>
<dbReference type="Pfam" id="PF13359">
    <property type="entry name" value="DDE_Tnp_4"/>
    <property type="match status" value="1"/>
</dbReference>
<dbReference type="PANTHER" id="PTHR23080:SF143">
    <property type="entry name" value="SI:DKEY-56D12.4"/>
    <property type="match status" value="1"/>
</dbReference>
<keyword evidence="7" id="KW-1185">Reference proteome</keyword>
<sequence length="266" mass="30368">MWLVGVIITSTKVIVKTLSVEDHLLLIMIKLRLGCSNRDLAYRFNIPQSKVSKIIRHWVPVMSEKLKDLIVWPSREAVRANMPREFRHKFSHCHCIIDCTEIFIERTYNLQARAETWSNYKSTNTIKYLVAISPAGAITFVSRGWGGRASDKEITNNSGFFNKLEFGDEVLADRGFLIREELAVIGATLKIPSFTRGKSQLSAHEVDTSRQISRVRIHVERVIGRWKNFKILTSVIPISQVDLLDDFVTICAALVNLCPSVVKRKR</sequence>
<evidence type="ECO:0000313" key="5">
    <source>
        <dbReference type="EMBL" id="ELU11812.1"/>
    </source>
</evidence>
<dbReference type="EnsemblMetazoa" id="CapteT127565">
    <property type="protein sequence ID" value="CapteP127565"/>
    <property type="gene ID" value="CapteG127565"/>
</dbReference>
<comment type="cofactor">
    <cofactor evidence="1">
        <name>a divalent metal cation</name>
        <dbReference type="ChEBI" id="CHEBI:60240"/>
    </cofactor>
</comment>
<organism evidence="5">
    <name type="scientific">Capitella teleta</name>
    <name type="common">Polychaete worm</name>
    <dbReference type="NCBI Taxonomy" id="283909"/>
    <lineage>
        <taxon>Eukaryota</taxon>
        <taxon>Metazoa</taxon>
        <taxon>Spiralia</taxon>
        <taxon>Lophotrochozoa</taxon>
        <taxon>Annelida</taxon>
        <taxon>Polychaeta</taxon>
        <taxon>Sedentaria</taxon>
        <taxon>Scolecida</taxon>
        <taxon>Capitellidae</taxon>
        <taxon>Capitella</taxon>
    </lineage>
</organism>
<dbReference type="InterPro" id="IPR027805">
    <property type="entry name" value="Transposase_HTH_dom"/>
</dbReference>
<dbReference type="HOGENOM" id="CLU_025643_2_0_1"/>
<dbReference type="Pfam" id="PF13613">
    <property type="entry name" value="HTH_Tnp_4"/>
    <property type="match status" value="1"/>
</dbReference>
<dbReference type="EMBL" id="AMQN01019898">
    <property type="status" value="NOT_ANNOTATED_CDS"/>
    <property type="molecule type" value="Genomic_DNA"/>
</dbReference>
<feature type="domain" description="Transposase Helix-turn-helix" evidence="4">
    <location>
        <begin position="17"/>
        <end position="67"/>
    </location>
</feature>
<evidence type="ECO:0000256" key="1">
    <source>
        <dbReference type="ARBA" id="ARBA00001968"/>
    </source>
</evidence>
<accession>R7UZX6</accession>
<dbReference type="Proteomes" id="UP000014760">
    <property type="component" value="Unassembled WGS sequence"/>
</dbReference>
<proteinExistence type="predicted"/>
<dbReference type="OrthoDB" id="7331812at2759"/>
<gene>
    <name evidence="5" type="ORF">CAPTEDRAFT_127565</name>
</gene>
<name>R7UZX6_CAPTE</name>
<dbReference type="OMA" id="IWSEREH"/>
<dbReference type="GO" id="GO:0046872">
    <property type="term" value="F:metal ion binding"/>
    <property type="evidence" value="ECO:0007669"/>
    <property type="project" value="UniProtKB-KW"/>
</dbReference>
<evidence type="ECO:0000259" key="3">
    <source>
        <dbReference type="Pfam" id="PF13359"/>
    </source>
</evidence>
<evidence type="ECO:0000259" key="4">
    <source>
        <dbReference type="Pfam" id="PF13613"/>
    </source>
</evidence>